<dbReference type="EMBL" id="JAUDEO010000045">
    <property type="protein sequence ID" value="MDM8334388.1"/>
    <property type="molecule type" value="Genomic_DNA"/>
</dbReference>
<sequence>MKDKLIKLTLGLVQFLIDVGIVSTFFITFAVVTGGICCLISPRSILGPPHR</sequence>
<evidence type="ECO:0000313" key="2">
    <source>
        <dbReference type="EMBL" id="MDM8334388.1"/>
    </source>
</evidence>
<organism evidence="2 3">
    <name type="scientific">Limosilactobacillus panis</name>
    <dbReference type="NCBI Taxonomy" id="47493"/>
    <lineage>
        <taxon>Bacteria</taxon>
        <taxon>Bacillati</taxon>
        <taxon>Bacillota</taxon>
        <taxon>Bacilli</taxon>
        <taxon>Lactobacillales</taxon>
        <taxon>Lactobacillaceae</taxon>
        <taxon>Limosilactobacillus</taxon>
    </lineage>
</organism>
<feature type="transmembrane region" description="Helical" evidence="1">
    <location>
        <begin position="12"/>
        <end position="41"/>
    </location>
</feature>
<protein>
    <submittedName>
        <fullName evidence="2">Uncharacterized protein</fullName>
    </submittedName>
</protein>
<accession>A0ABT7VNT5</accession>
<name>A0ABT7VNT5_9LACO</name>
<keyword evidence="3" id="KW-1185">Reference proteome</keyword>
<dbReference type="Proteomes" id="UP001529423">
    <property type="component" value="Unassembled WGS sequence"/>
</dbReference>
<evidence type="ECO:0000313" key="3">
    <source>
        <dbReference type="Proteomes" id="UP001529423"/>
    </source>
</evidence>
<evidence type="ECO:0000256" key="1">
    <source>
        <dbReference type="SAM" id="Phobius"/>
    </source>
</evidence>
<keyword evidence="1" id="KW-0812">Transmembrane</keyword>
<keyword evidence="1" id="KW-0472">Membrane</keyword>
<proteinExistence type="predicted"/>
<comment type="caution">
    <text evidence="2">The sequence shown here is derived from an EMBL/GenBank/DDBJ whole genome shotgun (WGS) entry which is preliminary data.</text>
</comment>
<keyword evidence="1" id="KW-1133">Transmembrane helix</keyword>
<reference evidence="2 3" key="2">
    <citation type="submission" date="2023-06" db="EMBL/GenBank/DDBJ databases">
        <title>Identification and characterization of horizontal gene transfer across gut microbiota members of farm animals based on homology search.</title>
        <authorList>
            <person name="Schwarzerova J."/>
            <person name="Nykrynova M."/>
            <person name="Jureckova K."/>
            <person name="Cejkova D."/>
            <person name="Rychlik I."/>
        </authorList>
    </citation>
    <scope>NUCLEOTIDE SEQUENCE [LARGE SCALE GENOMIC DNA]</scope>
    <source>
        <strain evidence="2 3">105_WCHN</strain>
    </source>
</reference>
<reference evidence="2 3" key="3">
    <citation type="submission" date="2023-06" db="EMBL/GenBank/DDBJ databases">
        <authorList>
            <person name="Zeman M."/>
            <person name="Kubasova T."/>
            <person name="Jahodarova E."/>
            <person name="Nykrynova M."/>
            <person name="Rychlik I."/>
        </authorList>
    </citation>
    <scope>NUCLEOTIDE SEQUENCE [LARGE SCALE GENOMIC DNA]</scope>
    <source>
        <strain evidence="2 3">105_WCHN</strain>
    </source>
</reference>
<gene>
    <name evidence="2" type="ORF">QUW46_07370</name>
</gene>
<dbReference type="RefSeq" id="WP_289560879.1">
    <property type="nucleotide sequence ID" value="NZ_JAUDEO010000045.1"/>
</dbReference>
<reference evidence="3" key="1">
    <citation type="submission" date="2023-06" db="EMBL/GenBank/DDBJ databases">
        <title>Identification and characterization of horizontal gene transfer across gut microbiota members of farm animals based on homology search.</title>
        <authorList>
            <person name="Zeman M."/>
            <person name="Kubasova T."/>
            <person name="Jahodarova E."/>
            <person name="Nykrynova M."/>
            <person name="Rychlik I."/>
        </authorList>
    </citation>
    <scope>NUCLEOTIDE SEQUENCE [LARGE SCALE GENOMIC DNA]</scope>
    <source>
        <strain evidence="3">105_WCHN</strain>
    </source>
</reference>